<dbReference type="CDD" id="cd00130">
    <property type="entry name" value="PAS"/>
    <property type="match status" value="2"/>
</dbReference>
<dbReference type="AlphaFoldDB" id="A0A679FPF5"/>
<dbReference type="SMART" id="SM00331">
    <property type="entry name" value="PP2C_SIG"/>
    <property type="match status" value="1"/>
</dbReference>
<proteinExistence type="predicted"/>
<accession>A0A679FPF5</accession>
<dbReference type="InterPro" id="IPR036457">
    <property type="entry name" value="PPM-type-like_dom_sf"/>
</dbReference>
<gene>
    <name evidence="3" type="ORF">GsuE55_33250</name>
</gene>
<dbReference type="Pfam" id="PF07228">
    <property type="entry name" value="SpoIIE"/>
    <property type="match status" value="1"/>
</dbReference>
<dbReference type="RefSeq" id="WP_033844642.1">
    <property type="nucleotide sequence ID" value="NZ_AP022557.1"/>
</dbReference>
<dbReference type="InterPro" id="IPR001932">
    <property type="entry name" value="PPM-type_phosphatase-like_dom"/>
</dbReference>
<protein>
    <recommendedName>
        <fullName evidence="2">PAC domain-containing protein</fullName>
    </recommendedName>
</protein>
<dbReference type="Gene3D" id="3.60.40.10">
    <property type="entry name" value="PPM-type phosphatase domain"/>
    <property type="match status" value="1"/>
</dbReference>
<sequence length="509" mass="58192">MVDGFWESVQWNDSLAWRELLANLEKMNVLFGPRDYVYWLAAPEKKQLLFISASCERLYGLPPEAFYNDRDIWEKVAHPDDRIKAKDKWRLLSQMGENAQTYRIINQRDGSVRWVAEQTVPVLARTKGVKLVSGVVVEITEAKRNEDERQLAEHVYEAIEQAMLVTDGQFTVRLVNPAFTKMTGHGVEIIGQPLHMLYAGYYDAWFYEVVKAENEERGEWRGRVCWRRKQGSPCVRQTMVKAVRDRAGEIVFYLFLFSGSSLEEPDIIAVKDDLKLAREVQKRVLSKPLSAEGISIAGTYIPSREVGGDMYAWYPIDQRRYGIFLMDVMGHGAAASLICMSVRSLLNGVIRKGIVPNEVFQELNRHMRQLYHENGRTTYYFTAMYVLVDVKERMIEYASAGHPPGFLFQPDGTVAELDRGCAPIGLLPRLFVESGRLRYEPGATLILYSDGAIEGEKVGSVRQKIETFRDAIAPYVSLDERALLSRLRRYFFQKGPLPDDFSAVAAKLW</sequence>
<name>A0A679FPF5_9BACL</name>
<reference evidence="4" key="1">
    <citation type="journal article" date="2020" name="Microbiol. Resour. Announc.">
        <title>Complete Genome Sequence of Geobacillus sp. Strain E55-1, Isolated from Mine Geyser in Japan.</title>
        <authorList>
            <person name="Miyazaki K."/>
            <person name="Hase E."/>
            <person name="Tokito N."/>
        </authorList>
    </citation>
    <scope>NUCLEOTIDE SEQUENCE [LARGE SCALE GENOMIC DNA]</scope>
    <source>
        <strain evidence="4">E55-1</strain>
    </source>
</reference>
<dbReference type="NCBIfam" id="TIGR00229">
    <property type="entry name" value="sensory_box"/>
    <property type="match status" value="2"/>
</dbReference>
<dbReference type="Gene3D" id="3.30.450.20">
    <property type="entry name" value="PAS domain"/>
    <property type="match status" value="2"/>
</dbReference>
<dbReference type="InterPro" id="IPR035965">
    <property type="entry name" value="PAS-like_dom_sf"/>
</dbReference>
<dbReference type="PANTHER" id="PTHR43156">
    <property type="entry name" value="STAGE II SPORULATION PROTEIN E-RELATED"/>
    <property type="match status" value="1"/>
</dbReference>
<evidence type="ECO:0000259" key="2">
    <source>
        <dbReference type="PROSITE" id="PS50113"/>
    </source>
</evidence>
<dbReference type="PROSITE" id="PS50113">
    <property type="entry name" value="PAC"/>
    <property type="match status" value="1"/>
</dbReference>
<dbReference type="SMART" id="SM00091">
    <property type="entry name" value="PAS"/>
    <property type="match status" value="2"/>
</dbReference>
<dbReference type="EMBL" id="AP022557">
    <property type="protein sequence ID" value="BBW98492.1"/>
    <property type="molecule type" value="Genomic_DNA"/>
</dbReference>
<keyword evidence="4" id="KW-1185">Reference proteome</keyword>
<dbReference type="InterPro" id="IPR013767">
    <property type="entry name" value="PAS_fold"/>
</dbReference>
<feature type="domain" description="PAC" evidence="2">
    <location>
        <begin position="98"/>
        <end position="151"/>
    </location>
</feature>
<dbReference type="Pfam" id="PF08447">
    <property type="entry name" value="PAS_3"/>
    <property type="match status" value="1"/>
</dbReference>
<evidence type="ECO:0000313" key="3">
    <source>
        <dbReference type="EMBL" id="BBW98492.1"/>
    </source>
</evidence>
<keyword evidence="1" id="KW-0378">Hydrolase</keyword>
<dbReference type="InterPro" id="IPR013655">
    <property type="entry name" value="PAS_fold_3"/>
</dbReference>
<dbReference type="GO" id="GO:0016791">
    <property type="term" value="F:phosphatase activity"/>
    <property type="evidence" value="ECO:0007669"/>
    <property type="project" value="TreeGrafter"/>
</dbReference>
<organism evidence="3 4">
    <name type="scientific">Geobacillus subterraneus</name>
    <dbReference type="NCBI Taxonomy" id="129338"/>
    <lineage>
        <taxon>Bacteria</taxon>
        <taxon>Bacillati</taxon>
        <taxon>Bacillota</taxon>
        <taxon>Bacilli</taxon>
        <taxon>Bacillales</taxon>
        <taxon>Anoxybacillaceae</taxon>
        <taxon>Geobacillus</taxon>
    </lineage>
</organism>
<dbReference type="GO" id="GO:0006355">
    <property type="term" value="P:regulation of DNA-templated transcription"/>
    <property type="evidence" value="ECO:0007669"/>
    <property type="project" value="InterPro"/>
</dbReference>
<dbReference type="InterPro" id="IPR052016">
    <property type="entry name" value="Bact_Sigma-Reg"/>
</dbReference>
<dbReference type="InterPro" id="IPR000700">
    <property type="entry name" value="PAS-assoc_C"/>
</dbReference>
<dbReference type="Pfam" id="PF00989">
    <property type="entry name" value="PAS"/>
    <property type="match status" value="1"/>
</dbReference>
<dbReference type="InterPro" id="IPR000014">
    <property type="entry name" value="PAS"/>
</dbReference>
<dbReference type="PANTHER" id="PTHR43156:SF14">
    <property type="entry name" value="PHOSPHOSERINE PHOSPHATASE RSBP"/>
    <property type="match status" value="1"/>
</dbReference>
<dbReference type="Proteomes" id="UP000501421">
    <property type="component" value="Chromosome"/>
</dbReference>
<dbReference type="SUPFAM" id="SSF55785">
    <property type="entry name" value="PYP-like sensor domain (PAS domain)"/>
    <property type="match status" value="2"/>
</dbReference>
<dbReference type="SUPFAM" id="SSF81606">
    <property type="entry name" value="PP2C-like"/>
    <property type="match status" value="1"/>
</dbReference>
<evidence type="ECO:0000313" key="4">
    <source>
        <dbReference type="Proteomes" id="UP000501421"/>
    </source>
</evidence>
<evidence type="ECO:0000256" key="1">
    <source>
        <dbReference type="ARBA" id="ARBA00022801"/>
    </source>
</evidence>